<dbReference type="PANTHER" id="PTHR12126">
    <property type="entry name" value="NADH-UBIQUINONE OXIDOREDUCTASE 39 KDA SUBUNIT-RELATED"/>
    <property type="match status" value="1"/>
</dbReference>
<proteinExistence type="predicted"/>
<name>A0A1E7YW15_9PROT</name>
<dbReference type="InterPro" id="IPR051207">
    <property type="entry name" value="ComplexI_NDUFA9_subunit"/>
</dbReference>
<accession>A0A1E7YW15</accession>
<sequence>MTRRITLIGGTGFLGKQLCRVLAGSGDSVLVTSRNVATHRSAFASFPGIQLWQVDRYDALTLADLCRRSDVIVNLAHIHKEQHRSRIDLPPARRGDFEEVFIELPRRLIHAASGCGGLHILQISCTGASPLSSSGKHRAQGLGEILMVEASRDSQAQGHFTYLDGPKFVWGDRLHTTVLRLPDLSSGNLARLAGVVVDRLTPRSEEVGRILEASPEGRVSVVYPRTSAQPVAAHA</sequence>
<dbReference type="PANTHER" id="PTHR12126:SF11">
    <property type="entry name" value="NADH DEHYDROGENASE [UBIQUINONE] 1 ALPHA SUBCOMPLEX SUBUNIT 9, MITOCHONDRIAL"/>
    <property type="match status" value="1"/>
</dbReference>
<evidence type="ECO:0000313" key="3">
    <source>
        <dbReference type="Proteomes" id="UP000175707"/>
    </source>
</evidence>
<dbReference type="GeneID" id="92931570"/>
<protein>
    <submittedName>
        <fullName evidence="2">Nucleoside-diphosphate sugar epimerase</fullName>
    </submittedName>
</protein>
<dbReference type="RefSeq" id="WP_014002960.1">
    <property type="nucleotide sequence ID" value="NZ_CP026328.2"/>
</dbReference>
<dbReference type="GO" id="GO:0044877">
    <property type="term" value="F:protein-containing complex binding"/>
    <property type="evidence" value="ECO:0007669"/>
    <property type="project" value="TreeGrafter"/>
</dbReference>
<dbReference type="SUPFAM" id="SSF51735">
    <property type="entry name" value="NAD(P)-binding Rossmann-fold domains"/>
    <property type="match status" value="1"/>
</dbReference>
<reference evidence="2 3" key="1">
    <citation type="submission" date="2016-06" db="EMBL/GenBank/DDBJ databases">
        <title>Gene turnover analysis identifies the evolutionary adaptation of the extremophile Acidithiobacillus caldus.</title>
        <authorList>
            <person name="Zhang X."/>
        </authorList>
    </citation>
    <scope>NUCLEOTIDE SEQUENCE [LARGE SCALE GENOMIC DNA]</scope>
    <source>
        <strain evidence="2 3">S1</strain>
    </source>
</reference>
<evidence type="ECO:0000259" key="1">
    <source>
        <dbReference type="Pfam" id="PF01370"/>
    </source>
</evidence>
<dbReference type="InterPro" id="IPR036291">
    <property type="entry name" value="NAD(P)-bd_dom_sf"/>
</dbReference>
<dbReference type="Gene3D" id="3.40.50.720">
    <property type="entry name" value="NAD(P)-binding Rossmann-like Domain"/>
    <property type="match status" value="1"/>
</dbReference>
<evidence type="ECO:0000313" key="2">
    <source>
        <dbReference type="EMBL" id="OFC60727.1"/>
    </source>
</evidence>
<dbReference type="PATRIC" id="fig|33059.14.peg.1830"/>
<dbReference type="Proteomes" id="UP000175707">
    <property type="component" value="Unassembled WGS sequence"/>
</dbReference>
<dbReference type="EMBL" id="LZYH01000495">
    <property type="protein sequence ID" value="OFC60727.1"/>
    <property type="molecule type" value="Genomic_DNA"/>
</dbReference>
<comment type="caution">
    <text evidence="2">The sequence shown here is derived from an EMBL/GenBank/DDBJ whole genome shotgun (WGS) entry which is preliminary data.</text>
</comment>
<feature type="domain" description="NAD-dependent epimerase/dehydratase" evidence="1">
    <location>
        <begin position="5"/>
        <end position="126"/>
    </location>
</feature>
<gene>
    <name evidence="2" type="ORF">BAE30_07360</name>
</gene>
<organism evidence="2 3">
    <name type="scientific">Acidithiobacillus caldus</name>
    <dbReference type="NCBI Taxonomy" id="33059"/>
    <lineage>
        <taxon>Bacteria</taxon>
        <taxon>Pseudomonadati</taxon>
        <taxon>Pseudomonadota</taxon>
        <taxon>Acidithiobacillia</taxon>
        <taxon>Acidithiobacillales</taxon>
        <taxon>Acidithiobacillaceae</taxon>
        <taxon>Acidithiobacillus</taxon>
    </lineage>
</organism>
<dbReference type="AlphaFoldDB" id="A0A1E7YW15"/>
<dbReference type="InterPro" id="IPR001509">
    <property type="entry name" value="Epimerase_deHydtase"/>
</dbReference>
<dbReference type="Pfam" id="PF01370">
    <property type="entry name" value="Epimerase"/>
    <property type="match status" value="1"/>
</dbReference>